<evidence type="ECO:0000256" key="3">
    <source>
        <dbReference type="ARBA" id="ARBA00022692"/>
    </source>
</evidence>
<dbReference type="OMA" id="FWMRFWA"/>
<evidence type="ECO:0000256" key="2">
    <source>
        <dbReference type="ARBA" id="ARBA00022475"/>
    </source>
</evidence>
<reference evidence="10 11" key="1">
    <citation type="submission" date="2019-06" db="EMBL/GenBank/DDBJ databases">
        <title>Genome sequence analysis of &gt;100 Bacillus licheniformis strains suggests intrinsic resistance to this species.</title>
        <authorList>
            <person name="Wels M."/>
            <person name="Siezen R.J."/>
            <person name="Johansen E."/>
            <person name="Stuer-Lauridsen B."/>
            <person name="Bjerre K."/>
            <person name="Nielsen B.K.K."/>
        </authorList>
    </citation>
    <scope>NUCLEOTIDE SEQUENCE [LARGE SCALE GENOMIC DNA]</scope>
    <source>
        <strain evidence="10 11">BAC-16736</strain>
    </source>
</reference>
<keyword evidence="5 7" id="KW-0472">Membrane</keyword>
<dbReference type="Proteomes" id="UP000435910">
    <property type="component" value="Unassembled WGS sequence"/>
</dbReference>
<feature type="transmembrane region" description="Helical" evidence="7">
    <location>
        <begin position="31"/>
        <end position="52"/>
    </location>
</feature>
<sequence>MDVTYDGKDHNELSPNVGVSREESAPHVEHAYAGFWIRLFAFLLDGVVIGSINNLAVSPVFSLLNLPKESGFFTFSLYSFVTAAVFFAYFVLMTKYFGQTLGKMVFGLKVVSLVPEKGLTWDVVLFREFIGRYINSLYITYLVAAFSPKKQGIHDFFADTAVIHEKLYRKKD</sequence>
<evidence type="ECO:0000313" key="11">
    <source>
        <dbReference type="Proteomes" id="UP000435910"/>
    </source>
</evidence>
<organism evidence="10 11">
    <name type="scientific">Bacillus licheniformis</name>
    <dbReference type="NCBI Taxonomy" id="1402"/>
    <lineage>
        <taxon>Bacteria</taxon>
        <taxon>Bacillati</taxon>
        <taxon>Bacillota</taxon>
        <taxon>Bacilli</taxon>
        <taxon>Bacillales</taxon>
        <taxon>Bacillaceae</taxon>
        <taxon>Bacillus</taxon>
    </lineage>
</organism>
<protein>
    <submittedName>
        <fullName evidence="9">RDD family protein</fullName>
    </submittedName>
</protein>
<reference evidence="9 12" key="2">
    <citation type="submission" date="2020-12" db="EMBL/GenBank/DDBJ databases">
        <title>FDA dAtabase for Regulatory Grade micrObial Sequences (FDA-ARGOS): Supporting development and validation of Infectious Disease Dx tests.</title>
        <authorList>
            <person name="Nelson B."/>
            <person name="Plummer A."/>
            <person name="Tallon L."/>
            <person name="Sadzewicz L."/>
            <person name="Zhao X."/>
            <person name="Boylan J."/>
            <person name="Ott S."/>
            <person name="Bowen H."/>
            <person name="Vavikolanu K."/>
            <person name="Mehta A."/>
            <person name="Aluvathingal J."/>
            <person name="Nadendla S."/>
            <person name="Myers T."/>
            <person name="Yan Y."/>
            <person name="Sichtig H."/>
        </authorList>
    </citation>
    <scope>NUCLEOTIDE SEQUENCE [LARGE SCALE GENOMIC DNA]</scope>
    <source>
        <strain evidence="9 12">FDAARGOS_923</strain>
    </source>
</reference>
<evidence type="ECO:0000256" key="7">
    <source>
        <dbReference type="SAM" id="Phobius"/>
    </source>
</evidence>
<dbReference type="GeneID" id="92860317"/>
<evidence type="ECO:0000313" key="9">
    <source>
        <dbReference type="EMBL" id="QPR74542.1"/>
    </source>
</evidence>
<keyword evidence="4 7" id="KW-1133">Transmembrane helix</keyword>
<keyword evidence="2" id="KW-1003">Cell membrane</keyword>
<feature type="transmembrane region" description="Helical" evidence="7">
    <location>
        <begin position="72"/>
        <end position="92"/>
    </location>
</feature>
<evidence type="ECO:0000313" key="10">
    <source>
        <dbReference type="EMBL" id="TWL34153.1"/>
    </source>
</evidence>
<evidence type="ECO:0000256" key="4">
    <source>
        <dbReference type="ARBA" id="ARBA00022989"/>
    </source>
</evidence>
<dbReference type="EMBL" id="NILC01000001">
    <property type="protein sequence ID" value="TWL34153.1"/>
    <property type="molecule type" value="Genomic_DNA"/>
</dbReference>
<gene>
    <name evidence="10" type="ORF">CHCC16736_1933</name>
    <name evidence="9" type="ORF">I6G80_09945</name>
</gene>
<comment type="subcellular location">
    <subcellularLocation>
        <location evidence="1">Cell membrane</location>
        <topology evidence="1">Multi-pass membrane protein</topology>
    </subcellularLocation>
</comment>
<dbReference type="GO" id="GO:0005886">
    <property type="term" value="C:plasma membrane"/>
    <property type="evidence" value="ECO:0007669"/>
    <property type="project" value="UniProtKB-SubCell"/>
</dbReference>
<dbReference type="InterPro" id="IPR051791">
    <property type="entry name" value="Pra-immunoreactive"/>
</dbReference>
<dbReference type="Pfam" id="PF06271">
    <property type="entry name" value="RDD"/>
    <property type="match status" value="1"/>
</dbReference>
<dbReference type="EMBL" id="CP065647">
    <property type="protein sequence ID" value="QPR74542.1"/>
    <property type="molecule type" value="Genomic_DNA"/>
</dbReference>
<evidence type="ECO:0000256" key="6">
    <source>
        <dbReference type="SAM" id="MobiDB-lite"/>
    </source>
</evidence>
<proteinExistence type="predicted"/>
<dbReference type="AlphaFoldDB" id="A0A1Y0YL88"/>
<keyword evidence="3 7" id="KW-0812">Transmembrane</keyword>
<dbReference type="RefSeq" id="WP_003184381.1">
    <property type="nucleotide sequence ID" value="NZ_BEXU01000045.1"/>
</dbReference>
<dbReference type="InterPro" id="IPR010432">
    <property type="entry name" value="RDD"/>
</dbReference>
<evidence type="ECO:0000313" key="12">
    <source>
        <dbReference type="Proteomes" id="UP000595038"/>
    </source>
</evidence>
<evidence type="ECO:0000256" key="5">
    <source>
        <dbReference type="ARBA" id="ARBA00023136"/>
    </source>
</evidence>
<name>A0A1Y0YL88_BACLI</name>
<feature type="compositionally biased region" description="Basic and acidic residues" evidence="6">
    <location>
        <begin position="1"/>
        <end position="12"/>
    </location>
</feature>
<feature type="domain" description="RDD" evidence="8">
    <location>
        <begin position="32"/>
        <end position="158"/>
    </location>
</feature>
<accession>A0A1Y0YL88</accession>
<dbReference type="PANTHER" id="PTHR36115:SF9">
    <property type="entry name" value="LMO1584 PROTEIN"/>
    <property type="match status" value="1"/>
</dbReference>
<dbReference type="Proteomes" id="UP000595038">
    <property type="component" value="Chromosome"/>
</dbReference>
<feature type="region of interest" description="Disordered" evidence="6">
    <location>
        <begin position="1"/>
        <end position="21"/>
    </location>
</feature>
<dbReference type="PANTHER" id="PTHR36115">
    <property type="entry name" value="PROLINE-RICH ANTIGEN HOMOLOG-RELATED"/>
    <property type="match status" value="1"/>
</dbReference>
<evidence type="ECO:0000256" key="1">
    <source>
        <dbReference type="ARBA" id="ARBA00004651"/>
    </source>
</evidence>
<evidence type="ECO:0000259" key="8">
    <source>
        <dbReference type="Pfam" id="PF06271"/>
    </source>
</evidence>